<sequence>MRTAIKTKIPLLFLIAISLWWTFYYQSNSVLNDFGSANYEWLFFIDAFFVLPILCFVCIKNKKEALLKATVLCSIAVLVGSFIIPQTNKLIWPYLEQGRYFVLAALVLLELSVLLTVYVSIKAALNQNIDPDLAIAEPIKRYLGDGLVAKVFSFETRLWTYALFASRIKPERFNGEQHFTYHQKDGAQSNLLGFILLIIIELPIAHVLLHFFWSPLAANIITALTLFSLVFFIAEYRAYAKRPISLTANELIIRYGIYPPQVIPLSKIAAVKAHATYVKRAKQVKRYNSSGVPNIAIELKPASDGSDHVIPTIYLGIDQPNVFLNELKPRLAL</sequence>
<dbReference type="EMBL" id="CYHB01000012">
    <property type="protein sequence ID" value="CUA88721.1"/>
    <property type="molecule type" value="Genomic_DNA"/>
</dbReference>
<keyword evidence="1" id="KW-0812">Transmembrane</keyword>
<dbReference type="Proteomes" id="UP000182598">
    <property type="component" value="Unassembled WGS sequence"/>
</dbReference>
<evidence type="ECO:0000313" key="3">
    <source>
        <dbReference type="Proteomes" id="UP000182598"/>
    </source>
</evidence>
<feature type="transmembrane region" description="Helical" evidence="1">
    <location>
        <begin position="39"/>
        <end position="59"/>
    </location>
</feature>
<proteinExistence type="predicted"/>
<name>A0A0K6HD73_9GAMM</name>
<feature type="transmembrane region" description="Helical" evidence="1">
    <location>
        <begin position="216"/>
        <end position="234"/>
    </location>
</feature>
<protein>
    <submittedName>
        <fullName evidence="2">Uncharacterized protein</fullName>
    </submittedName>
</protein>
<keyword evidence="1" id="KW-1133">Transmembrane helix</keyword>
<evidence type="ECO:0000313" key="2">
    <source>
        <dbReference type="EMBL" id="CUA88721.1"/>
    </source>
</evidence>
<feature type="transmembrane region" description="Helical" evidence="1">
    <location>
        <begin position="9"/>
        <end position="27"/>
    </location>
</feature>
<dbReference type="OrthoDB" id="5916863at2"/>
<feature type="transmembrane region" description="Helical" evidence="1">
    <location>
        <begin position="100"/>
        <end position="121"/>
    </location>
</feature>
<keyword evidence="1" id="KW-0472">Membrane</keyword>
<feature type="transmembrane region" description="Helical" evidence="1">
    <location>
        <begin position="66"/>
        <end position="84"/>
    </location>
</feature>
<evidence type="ECO:0000256" key="1">
    <source>
        <dbReference type="SAM" id="Phobius"/>
    </source>
</evidence>
<keyword evidence="3" id="KW-1185">Reference proteome</keyword>
<organism evidence="2 3">
    <name type="scientific">Pseudidiomarina woesei</name>
    <dbReference type="NCBI Taxonomy" id="1381080"/>
    <lineage>
        <taxon>Bacteria</taxon>
        <taxon>Pseudomonadati</taxon>
        <taxon>Pseudomonadota</taxon>
        <taxon>Gammaproteobacteria</taxon>
        <taxon>Alteromonadales</taxon>
        <taxon>Idiomarinaceae</taxon>
        <taxon>Pseudidiomarina</taxon>
    </lineage>
</organism>
<accession>A0A0K6HD73</accession>
<dbReference type="RefSeq" id="WP_055439936.1">
    <property type="nucleotide sequence ID" value="NZ_CYHB01000012.1"/>
</dbReference>
<reference evidence="3" key="1">
    <citation type="submission" date="2015-08" db="EMBL/GenBank/DDBJ databases">
        <authorList>
            <person name="Varghese N."/>
        </authorList>
    </citation>
    <scope>NUCLEOTIDE SEQUENCE [LARGE SCALE GENOMIC DNA]</scope>
    <source>
        <strain evidence="3">DSM 27808</strain>
    </source>
</reference>
<dbReference type="AlphaFoldDB" id="A0A0K6HD73"/>
<gene>
    <name evidence="2" type="ORF">Ga0061064_2307</name>
</gene>
<feature type="transmembrane region" description="Helical" evidence="1">
    <location>
        <begin position="191"/>
        <end position="210"/>
    </location>
</feature>